<sequence>MPEITTHLEGLGFPEGPVELVDGRIAFVDLRDRTLRYYDPVGGGVETVAEFPGSPNGLRLGPDGALYVANNGGVWPMPDGTLRFAEPQHPGAVHRVEPVTGEWAEYLVELDLADFAEFADGPLRPNDLVFDTDGTLYFTDPRNWEVIPDFERFETGRLYAVTPDGRARVVATVDGFCNGLAFHPDGSLLVGLSYANRIVRFPRRPDGGFDPAEDWSVLDEHMAPDGMILAGDRLIVTGSRGDEVQVLDLSGRVLERVPLGAGSDPTNVCVAHGRVWVTLGYPGTLVSWAWEG</sequence>
<evidence type="ECO:0000259" key="1">
    <source>
        <dbReference type="Pfam" id="PF08450"/>
    </source>
</evidence>
<organism evidence="2">
    <name type="scientific">Herbiconiux sp. A18JL235</name>
    <dbReference type="NCBI Taxonomy" id="3152363"/>
    <lineage>
        <taxon>Bacteria</taxon>
        <taxon>Bacillati</taxon>
        <taxon>Actinomycetota</taxon>
        <taxon>Actinomycetes</taxon>
        <taxon>Micrococcales</taxon>
        <taxon>Microbacteriaceae</taxon>
        <taxon>Herbiconiux</taxon>
    </lineage>
</organism>
<dbReference type="Pfam" id="PF08450">
    <property type="entry name" value="SGL"/>
    <property type="match status" value="1"/>
</dbReference>
<dbReference type="PANTHER" id="PTHR47572">
    <property type="entry name" value="LIPOPROTEIN-RELATED"/>
    <property type="match status" value="1"/>
</dbReference>
<evidence type="ECO:0000313" key="2">
    <source>
        <dbReference type="EMBL" id="XDI04445.1"/>
    </source>
</evidence>
<dbReference type="SUPFAM" id="SSF63829">
    <property type="entry name" value="Calcium-dependent phosphotriesterase"/>
    <property type="match status" value="1"/>
</dbReference>
<reference evidence="2" key="1">
    <citation type="submission" date="2024-05" db="EMBL/GenBank/DDBJ databases">
        <title>Herbiconiux sp. A18JL235.</title>
        <authorList>
            <person name="Zhang G."/>
        </authorList>
    </citation>
    <scope>NUCLEOTIDE SEQUENCE</scope>
    <source>
        <strain evidence="2">A18JL235</strain>
    </source>
</reference>
<gene>
    <name evidence="2" type="ORF">ABFY20_14050</name>
</gene>
<name>A0AB39BE95_9MICO</name>
<feature type="domain" description="SMP-30/Gluconolactonase/LRE-like region" evidence="1">
    <location>
        <begin position="13"/>
        <end position="271"/>
    </location>
</feature>
<proteinExistence type="predicted"/>
<dbReference type="EMBL" id="CP162511">
    <property type="protein sequence ID" value="XDI04445.1"/>
    <property type="molecule type" value="Genomic_DNA"/>
</dbReference>
<dbReference type="InterPro" id="IPR011042">
    <property type="entry name" value="6-blade_b-propeller_TolB-like"/>
</dbReference>
<dbReference type="InterPro" id="IPR013658">
    <property type="entry name" value="SGL"/>
</dbReference>
<accession>A0AB39BE95</accession>
<dbReference type="InterPro" id="IPR051262">
    <property type="entry name" value="SMP-30/CGR1_Lactonase"/>
</dbReference>
<dbReference type="Gene3D" id="2.120.10.30">
    <property type="entry name" value="TolB, C-terminal domain"/>
    <property type="match status" value="1"/>
</dbReference>
<protein>
    <submittedName>
        <fullName evidence="2">SMP-30/gluconolactonase/LRE family protein</fullName>
    </submittedName>
</protein>
<dbReference type="AlphaFoldDB" id="A0AB39BE95"/>
<dbReference type="PANTHER" id="PTHR47572:SF5">
    <property type="entry name" value="BLR2277 PROTEIN"/>
    <property type="match status" value="1"/>
</dbReference>
<dbReference type="RefSeq" id="WP_368496845.1">
    <property type="nucleotide sequence ID" value="NZ_CP162511.1"/>
</dbReference>